<evidence type="ECO:0008006" key="3">
    <source>
        <dbReference type="Google" id="ProtNLM"/>
    </source>
</evidence>
<keyword evidence="2" id="KW-1185">Reference proteome</keyword>
<evidence type="ECO:0000313" key="2">
    <source>
        <dbReference type="Proteomes" id="UP001556367"/>
    </source>
</evidence>
<dbReference type="EMBL" id="JASNQZ010000010">
    <property type="protein sequence ID" value="KAL0952252.1"/>
    <property type="molecule type" value="Genomic_DNA"/>
</dbReference>
<name>A0ABR3J9J3_9AGAR</name>
<evidence type="ECO:0000313" key="1">
    <source>
        <dbReference type="EMBL" id="KAL0952252.1"/>
    </source>
</evidence>
<comment type="caution">
    <text evidence="1">The sequence shown here is derived from an EMBL/GenBank/DDBJ whole genome shotgun (WGS) entry which is preliminary data.</text>
</comment>
<reference evidence="2" key="1">
    <citation type="submission" date="2024-06" db="EMBL/GenBank/DDBJ databases">
        <title>Multi-omics analyses provide insights into the biosynthesis of the anticancer antibiotic pleurotin in Hohenbuehelia grisea.</title>
        <authorList>
            <person name="Weaver J.A."/>
            <person name="Alberti F."/>
        </authorList>
    </citation>
    <scope>NUCLEOTIDE SEQUENCE [LARGE SCALE GENOMIC DNA]</scope>
    <source>
        <strain evidence="2">T-177</strain>
    </source>
</reference>
<dbReference type="Proteomes" id="UP001556367">
    <property type="component" value="Unassembled WGS sequence"/>
</dbReference>
<accession>A0ABR3J9J3</accession>
<protein>
    <recommendedName>
        <fullName evidence="3">PH domain-containing protein</fullName>
    </recommendedName>
</protein>
<gene>
    <name evidence="1" type="ORF">HGRIS_006542</name>
</gene>
<sequence>MLYADGVERLAAESIPERSKWVHRLWEVVSLHAASPDPSLTQSPTGSIRTILSM</sequence>
<proteinExistence type="predicted"/>
<organism evidence="1 2">
    <name type="scientific">Hohenbuehelia grisea</name>
    <dbReference type="NCBI Taxonomy" id="104357"/>
    <lineage>
        <taxon>Eukaryota</taxon>
        <taxon>Fungi</taxon>
        <taxon>Dikarya</taxon>
        <taxon>Basidiomycota</taxon>
        <taxon>Agaricomycotina</taxon>
        <taxon>Agaricomycetes</taxon>
        <taxon>Agaricomycetidae</taxon>
        <taxon>Agaricales</taxon>
        <taxon>Pleurotineae</taxon>
        <taxon>Pleurotaceae</taxon>
        <taxon>Hohenbuehelia</taxon>
    </lineage>
</organism>